<evidence type="ECO:0000256" key="6">
    <source>
        <dbReference type="SAM" id="MobiDB-lite"/>
    </source>
</evidence>
<dbReference type="SUPFAM" id="SSF54928">
    <property type="entry name" value="RNA-binding domain, RBD"/>
    <property type="match status" value="1"/>
</dbReference>
<feature type="compositionally biased region" description="Polar residues" evidence="6">
    <location>
        <begin position="357"/>
        <end position="370"/>
    </location>
</feature>
<evidence type="ECO:0000256" key="1">
    <source>
        <dbReference type="ARBA" id="ARBA00004123"/>
    </source>
</evidence>
<proteinExistence type="predicted"/>
<evidence type="ECO:0000259" key="7">
    <source>
        <dbReference type="PROSITE" id="PS50102"/>
    </source>
</evidence>
<feature type="compositionally biased region" description="Acidic residues" evidence="6">
    <location>
        <begin position="238"/>
        <end position="251"/>
    </location>
</feature>
<sequence>MSAIGMPAHILILFQARPLLNFYKPVKKKKPKEYSGVANYLNYFEDKEPPPKIKLENTKERRERKKKEKITYNELMLKEKRKEYDPFKYEDLTSDPKKTLFIGRLSYEVNEKKLKKEFENYGKIRKVKIIYDKNFKPRGYAFIEFEHTKSLNDAYKLADGKKIDNRRILVDIERARTVKNWIPRRLGGGKGPARGSDDRKKVSHNINWSVLINKDKYRNDKKKGEDMYKNVPLYNERNDDDDGGDGDDDGGGDNNSNVNSALKNPKHRKEDDRRSSKRDHRHRSRRSDSHDRHRHKHRKRDRSSKERDRHRDRDRDRDRDEEGNRGREYEAYVDDAGERYNSIEYNEENEGYMERGNNTYGMNGVQNNYAYNDDYE</sequence>
<dbReference type="InterPro" id="IPR034143">
    <property type="entry name" value="snRNP70_RRM"/>
</dbReference>
<dbReference type="GO" id="GO:0003729">
    <property type="term" value="F:mRNA binding"/>
    <property type="evidence" value="ECO:0007669"/>
    <property type="project" value="TreeGrafter"/>
</dbReference>
<dbReference type="AlphaFoldDB" id="A0A1C3KZ06"/>
<evidence type="ECO:0000313" key="9">
    <source>
        <dbReference type="Proteomes" id="UP000219799"/>
    </source>
</evidence>
<keyword evidence="3" id="KW-0539">Nucleus</keyword>
<dbReference type="PANTHER" id="PTHR13952">
    <property type="entry name" value="U1 SMALL NUCLEAR RIBONUCLEOPROTEIN 70 KD"/>
    <property type="match status" value="1"/>
</dbReference>
<feature type="region of interest" description="Disordered" evidence="6">
    <location>
        <begin position="222"/>
        <end position="341"/>
    </location>
</feature>
<feature type="compositionally biased region" description="Basic residues" evidence="6">
    <location>
        <begin position="275"/>
        <end position="285"/>
    </location>
</feature>
<name>A0A1C3KZ06_PLAMA</name>
<gene>
    <name evidence="8" type="primary">PmlGA01_110007800</name>
    <name evidence="8" type="ORF">PMLGA01_110007800</name>
</gene>
<keyword evidence="2 5" id="KW-0694">RNA-binding</keyword>
<dbReference type="Proteomes" id="UP000219799">
    <property type="component" value="Chromosome 11"/>
</dbReference>
<feature type="compositionally biased region" description="Basic and acidic residues" evidence="6">
    <location>
        <begin position="303"/>
        <end position="330"/>
    </location>
</feature>
<dbReference type="PROSITE" id="PS50102">
    <property type="entry name" value="RRM"/>
    <property type="match status" value="1"/>
</dbReference>
<dbReference type="InterPro" id="IPR022023">
    <property type="entry name" value="U1snRNP70_N"/>
</dbReference>
<dbReference type="PANTHER" id="PTHR13952:SF5">
    <property type="entry name" value="U1 SMALL NUCLEAR RIBONUCLEOPROTEIN 70 KDA"/>
    <property type="match status" value="1"/>
</dbReference>
<dbReference type="InterPro" id="IPR012677">
    <property type="entry name" value="Nucleotide-bd_a/b_plait_sf"/>
</dbReference>
<feature type="domain" description="RRM" evidence="7">
    <location>
        <begin position="98"/>
        <end position="175"/>
    </location>
</feature>
<dbReference type="SMART" id="SM00360">
    <property type="entry name" value="RRM"/>
    <property type="match status" value="1"/>
</dbReference>
<dbReference type="GO" id="GO:0005685">
    <property type="term" value="C:U1 snRNP"/>
    <property type="evidence" value="ECO:0007669"/>
    <property type="project" value="TreeGrafter"/>
</dbReference>
<evidence type="ECO:0000256" key="4">
    <source>
        <dbReference type="ARBA" id="ARBA00023274"/>
    </source>
</evidence>
<dbReference type="Pfam" id="PF12220">
    <property type="entry name" value="U1snRNP70_N"/>
    <property type="match status" value="1"/>
</dbReference>
<dbReference type="GO" id="GO:0071011">
    <property type="term" value="C:precatalytic spliceosome"/>
    <property type="evidence" value="ECO:0007669"/>
    <property type="project" value="TreeGrafter"/>
</dbReference>
<dbReference type="InterPro" id="IPR051183">
    <property type="entry name" value="U1_U11-U12_snRNP_70-35kDa"/>
</dbReference>
<dbReference type="VEuPathDB" id="PlasmoDB:PmUG01_11019100"/>
<comment type="subcellular location">
    <subcellularLocation>
        <location evidence="1">Nucleus</location>
    </subcellularLocation>
</comment>
<evidence type="ECO:0000256" key="2">
    <source>
        <dbReference type="ARBA" id="ARBA00022884"/>
    </source>
</evidence>
<accession>A0A1C3KZ06</accession>
<dbReference type="GO" id="GO:0030619">
    <property type="term" value="F:U1 snRNA binding"/>
    <property type="evidence" value="ECO:0007669"/>
    <property type="project" value="InterPro"/>
</dbReference>
<feature type="compositionally biased region" description="Basic residues" evidence="6">
    <location>
        <begin position="292"/>
        <end position="302"/>
    </location>
</feature>
<evidence type="ECO:0000256" key="5">
    <source>
        <dbReference type="PROSITE-ProRule" id="PRU00176"/>
    </source>
</evidence>
<dbReference type="Pfam" id="PF00076">
    <property type="entry name" value="RRM_1"/>
    <property type="match status" value="1"/>
</dbReference>
<dbReference type="CDD" id="cd12236">
    <property type="entry name" value="RRM_snRNP70"/>
    <property type="match status" value="1"/>
</dbReference>
<evidence type="ECO:0000256" key="3">
    <source>
        <dbReference type="ARBA" id="ARBA00023242"/>
    </source>
</evidence>
<dbReference type="FunFam" id="3.30.70.330:FF:000646">
    <property type="entry name" value="U1 small nuclear ribonucleoprotein, putative"/>
    <property type="match status" value="1"/>
</dbReference>
<dbReference type="Gene3D" id="3.30.70.330">
    <property type="match status" value="1"/>
</dbReference>
<keyword evidence="4 8" id="KW-0687">Ribonucleoprotein</keyword>
<organism evidence="8 9">
    <name type="scientific">Plasmodium malariae</name>
    <dbReference type="NCBI Taxonomy" id="5858"/>
    <lineage>
        <taxon>Eukaryota</taxon>
        <taxon>Sar</taxon>
        <taxon>Alveolata</taxon>
        <taxon>Apicomplexa</taxon>
        <taxon>Aconoidasida</taxon>
        <taxon>Haemosporida</taxon>
        <taxon>Plasmodiidae</taxon>
        <taxon>Plasmodium</taxon>
        <taxon>Plasmodium (Plasmodium)</taxon>
    </lineage>
</organism>
<dbReference type="GO" id="GO:0000398">
    <property type="term" value="P:mRNA splicing, via spliceosome"/>
    <property type="evidence" value="ECO:0007669"/>
    <property type="project" value="TreeGrafter"/>
</dbReference>
<protein>
    <submittedName>
        <fullName evidence="8">U1 small nuclear ribonucleoprotein, putative</fullName>
    </submittedName>
</protein>
<dbReference type="GO" id="GO:0071004">
    <property type="term" value="C:U2-type prespliceosome"/>
    <property type="evidence" value="ECO:0007669"/>
    <property type="project" value="TreeGrafter"/>
</dbReference>
<feature type="region of interest" description="Disordered" evidence="6">
    <location>
        <begin position="357"/>
        <end position="376"/>
    </location>
</feature>
<dbReference type="InterPro" id="IPR035979">
    <property type="entry name" value="RBD_domain_sf"/>
</dbReference>
<reference evidence="8 9" key="1">
    <citation type="submission" date="2016-06" db="EMBL/GenBank/DDBJ databases">
        <authorList>
            <consortium name="Pathogen Informatics"/>
        </authorList>
    </citation>
    <scope>NUCLEOTIDE SEQUENCE [LARGE SCALE GENOMIC DNA]</scope>
    <source>
        <strain evidence="8">PmlGA01</strain>
    </source>
</reference>
<dbReference type="EMBL" id="LT594499">
    <property type="protein sequence ID" value="SBT79484.1"/>
    <property type="molecule type" value="Genomic_DNA"/>
</dbReference>
<evidence type="ECO:0000313" key="8">
    <source>
        <dbReference type="EMBL" id="SBT79484.1"/>
    </source>
</evidence>
<dbReference type="InterPro" id="IPR000504">
    <property type="entry name" value="RRM_dom"/>
</dbReference>